<sequence>MDPSTMHNMSGTLKTFHTPSLGDEEFEIPPITPPPETESNLGPEVNSPFPAMPEPPAQHRGPIIPQFPPQSLELPSITISRNMMDQEGVSVNNGQHVNVGPGHLRQYPSNPSMVMKSIISMNSPNGMMSRNQLSTINQSQLNGQLSLSMAGANINHTSPSPPASKSATPSPSSSINEDDQEDSNRVIGEKRPAPIDPTKKPKTPKKKKKKDPNEPQKPVSAYALFFRDTQAAIKGQNPNATFGEVSKIVASMWDGLGEEQKQVYKSKTEAAKKEYLKALAAYRASLVSKAAAESAEAQTIRTVQQTLASTSLSPGLVLPTPHSQHPAMPSASQALQQALPRAIAPKPLQMRLGGSHVVTSVTVSHQNMSSGMSPQLLGQMGAGGPMVAGAQSTAVSQMSPPMQSVQQHAMQQLQQQQQQQQMQQHLQHHQMQQQQMHHQQIQQQMQHQHFQHHLQQQLQQHHMQQQQQQQQQQQHMQMQHMQMQHQLHQQQIQHLQQHQQQQQQQQQHQSQCSPPQHSPGTPHSVGGSASLGSPQPAPQQQPHPSQIQAHAQVLSQVSIY</sequence>
<organism evidence="7 8">
    <name type="scientific">Crenichthys baileyi</name>
    <name type="common">White River springfish</name>
    <dbReference type="NCBI Taxonomy" id="28760"/>
    <lineage>
        <taxon>Eukaryota</taxon>
        <taxon>Metazoa</taxon>
        <taxon>Chordata</taxon>
        <taxon>Craniata</taxon>
        <taxon>Vertebrata</taxon>
        <taxon>Euteleostomi</taxon>
        <taxon>Actinopterygii</taxon>
        <taxon>Neopterygii</taxon>
        <taxon>Teleostei</taxon>
        <taxon>Neoteleostei</taxon>
        <taxon>Acanthomorphata</taxon>
        <taxon>Ovalentaria</taxon>
        <taxon>Atherinomorphae</taxon>
        <taxon>Cyprinodontiformes</taxon>
        <taxon>Goodeidae</taxon>
        <taxon>Crenichthys</taxon>
    </lineage>
</organism>
<feature type="compositionally biased region" description="Basic residues" evidence="5">
    <location>
        <begin position="200"/>
        <end position="210"/>
    </location>
</feature>
<evidence type="ECO:0000313" key="7">
    <source>
        <dbReference type="EMBL" id="KAK5617191.1"/>
    </source>
</evidence>
<dbReference type="PANTHER" id="PTHR45781">
    <property type="entry name" value="AGAP000281-PA"/>
    <property type="match status" value="1"/>
</dbReference>
<dbReference type="InterPro" id="IPR036910">
    <property type="entry name" value="HMG_box_dom_sf"/>
</dbReference>
<dbReference type="PANTHER" id="PTHR45781:SF3">
    <property type="entry name" value="TOX HIGH MOBILITY GROUP BOX FAMILY MEMBER 3"/>
    <property type="match status" value="1"/>
</dbReference>
<evidence type="ECO:0000256" key="1">
    <source>
        <dbReference type="ARBA" id="ARBA00004123"/>
    </source>
</evidence>
<dbReference type="GO" id="GO:0005634">
    <property type="term" value="C:nucleus"/>
    <property type="evidence" value="ECO:0007669"/>
    <property type="project" value="UniProtKB-SubCell"/>
</dbReference>
<feature type="region of interest" description="Disordered" evidence="5">
    <location>
        <begin position="391"/>
        <end position="548"/>
    </location>
</feature>
<protein>
    <submittedName>
        <fullName evidence="7">TOX high mobility group box member 3</fullName>
    </submittedName>
</protein>
<name>A0AAV9S7D3_9TELE</name>
<evidence type="ECO:0000256" key="2">
    <source>
        <dbReference type="ARBA" id="ARBA00023125"/>
    </source>
</evidence>
<dbReference type="Proteomes" id="UP001311232">
    <property type="component" value="Unassembled WGS sequence"/>
</dbReference>
<feature type="region of interest" description="Disordered" evidence="5">
    <location>
        <begin position="313"/>
        <end position="336"/>
    </location>
</feature>
<feature type="compositionally biased region" description="Polar residues" evidence="5">
    <location>
        <begin position="1"/>
        <end position="18"/>
    </location>
</feature>
<dbReference type="PROSITE" id="PS50118">
    <property type="entry name" value="HMG_BOX_2"/>
    <property type="match status" value="1"/>
</dbReference>
<keyword evidence="2 4" id="KW-0238">DNA-binding</keyword>
<evidence type="ECO:0000313" key="8">
    <source>
        <dbReference type="Proteomes" id="UP001311232"/>
    </source>
</evidence>
<dbReference type="GO" id="GO:0006357">
    <property type="term" value="P:regulation of transcription by RNA polymerase II"/>
    <property type="evidence" value="ECO:0007669"/>
    <property type="project" value="TreeGrafter"/>
</dbReference>
<dbReference type="InterPro" id="IPR051365">
    <property type="entry name" value="TOX_HMG-box_domain"/>
</dbReference>
<comment type="caution">
    <text evidence="7">The sequence shown here is derived from an EMBL/GenBank/DDBJ whole genome shotgun (WGS) entry which is preliminary data.</text>
</comment>
<evidence type="ECO:0000259" key="6">
    <source>
        <dbReference type="PROSITE" id="PS50118"/>
    </source>
</evidence>
<dbReference type="GO" id="GO:0031490">
    <property type="term" value="F:chromatin DNA binding"/>
    <property type="evidence" value="ECO:0007669"/>
    <property type="project" value="TreeGrafter"/>
</dbReference>
<accession>A0AAV9S7D3</accession>
<feature type="compositionally biased region" description="Low complexity" evidence="5">
    <location>
        <begin position="395"/>
        <end position="509"/>
    </location>
</feature>
<evidence type="ECO:0000256" key="4">
    <source>
        <dbReference type="PROSITE-ProRule" id="PRU00267"/>
    </source>
</evidence>
<reference evidence="7 8" key="1">
    <citation type="submission" date="2021-06" db="EMBL/GenBank/DDBJ databases">
        <authorList>
            <person name="Palmer J.M."/>
        </authorList>
    </citation>
    <scope>NUCLEOTIDE SEQUENCE [LARGE SCALE GENOMIC DNA]</scope>
    <source>
        <strain evidence="7 8">MEX-2019</strain>
        <tissue evidence="7">Muscle</tissue>
    </source>
</reference>
<comment type="subcellular location">
    <subcellularLocation>
        <location evidence="1">Nucleus</location>
    </subcellularLocation>
</comment>
<feature type="compositionally biased region" description="Basic and acidic residues" evidence="5">
    <location>
        <begin position="182"/>
        <end position="199"/>
    </location>
</feature>
<dbReference type="CDD" id="cd21995">
    <property type="entry name" value="HMG-box_TOX-like"/>
    <property type="match status" value="1"/>
</dbReference>
<proteinExistence type="predicted"/>
<feature type="DNA-binding region" description="HMG box" evidence="4">
    <location>
        <begin position="215"/>
        <end position="283"/>
    </location>
</feature>
<evidence type="ECO:0000256" key="5">
    <source>
        <dbReference type="SAM" id="MobiDB-lite"/>
    </source>
</evidence>
<dbReference type="PRINTS" id="PR00886">
    <property type="entry name" value="HIGHMOBLTY12"/>
</dbReference>
<keyword evidence="3 4" id="KW-0539">Nucleus</keyword>
<gene>
    <name evidence="7" type="primary">TOX3</name>
    <name evidence="7" type="ORF">CRENBAI_011031</name>
</gene>
<dbReference type="Gene3D" id="1.10.30.10">
    <property type="entry name" value="High mobility group box domain"/>
    <property type="match status" value="1"/>
</dbReference>
<dbReference type="InterPro" id="IPR009071">
    <property type="entry name" value="HMG_box_dom"/>
</dbReference>
<feature type="region of interest" description="Disordered" evidence="5">
    <location>
        <begin position="1"/>
        <end position="70"/>
    </location>
</feature>
<dbReference type="AlphaFoldDB" id="A0AAV9S7D3"/>
<dbReference type="FunFam" id="1.10.30.10:FF:000005">
    <property type="entry name" value="TOX high mobility group box family member 3"/>
    <property type="match status" value="1"/>
</dbReference>
<feature type="compositionally biased region" description="Polar residues" evidence="5">
    <location>
        <begin position="510"/>
        <end position="521"/>
    </location>
</feature>
<evidence type="ECO:0000256" key="3">
    <source>
        <dbReference type="ARBA" id="ARBA00023242"/>
    </source>
</evidence>
<feature type="compositionally biased region" description="Low complexity" evidence="5">
    <location>
        <begin position="163"/>
        <end position="174"/>
    </location>
</feature>
<feature type="domain" description="HMG box" evidence="6">
    <location>
        <begin position="215"/>
        <end position="283"/>
    </location>
</feature>
<feature type="region of interest" description="Disordered" evidence="5">
    <location>
        <begin position="151"/>
        <end position="219"/>
    </location>
</feature>
<dbReference type="SUPFAM" id="SSF47095">
    <property type="entry name" value="HMG-box"/>
    <property type="match status" value="1"/>
</dbReference>
<dbReference type="Pfam" id="PF00505">
    <property type="entry name" value="HMG_box"/>
    <property type="match status" value="1"/>
</dbReference>
<dbReference type="EMBL" id="JAHHUM010000788">
    <property type="protein sequence ID" value="KAK5617191.1"/>
    <property type="molecule type" value="Genomic_DNA"/>
</dbReference>
<dbReference type="SMART" id="SM00398">
    <property type="entry name" value="HMG"/>
    <property type="match status" value="1"/>
</dbReference>
<keyword evidence="8" id="KW-1185">Reference proteome</keyword>